<comment type="caution">
    <text evidence="1">The sequence shown here is derived from an EMBL/GenBank/DDBJ whole genome shotgun (WGS) entry which is preliminary data.</text>
</comment>
<reference evidence="1 2" key="1">
    <citation type="journal article" date="2022" name="G3 (Bethesda)">
        <title>Whole-genome sequence and methylome profiling of the almond [Prunus dulcis (Mill.) D.A. Webb] cultivar 'Nonpareil'.</title>
        <authorList>
            <person name="D'Amico-Willman K.M."/>
            <person name="Ouma W.Z."/>
            <person name="Meulia T."/>
            <person name="Sideli G.M."/>
            <person name="Gradziel T.M."/>
            <person name="Fresnedo-Ramirez J."/>
        </authorList>
    </citation>
    <scope>NUCLEOTIDE SEQUENCE [LARGE SCALE GENOMIC DNA]</scope>
    <source>
        <strain evidence="1">Clone GOH B32 T37-40</strain>
    </source>
</reference>
<dbReference type="Proteomes" id="UP001054821">
    <property type="component" value="Chromosome 7"/>
</dbReference>
<dbReference type="AlphaFoldDB" id="A0AAD4V8B8"/>
<evidence type="ECO:0000313" key="1">
    <source>
        <dbReference type="EMBL" id="KAI5320390.1"/>
    </source>
</evidence>
<proteinExistence type="predicted"/>
<keyword evidence="2" id="KW-1185">Reference proteome</keyword>
<organism evidence="1 2">
    <name type="scientific">Prunus dulcis</name>
    <name type="common">Almond</name>
    <name type="synonym">Amygdalus dulcis</name>
    <dbReference type="NCBI Taxonomy" id="3755"/>
    <lineage>
        <taxon>Eukaryota</taxon>
        <taxon>Viridiplantae</taxon>
        <taxon>Streptophyta</taxon>
        <taxon>Embryophyta</taxon>
        <taxon>Tracheophyta</taxon>
        <taxon>Spermatophyta</taxon>
        <taxon>Magnoliopsida</taxon>
        <taxon>eudicotyledons</taxon>
        <taxon>Gunneridae</taxon>
        <taxon>Pentapetalae</taxon>
        <taxon>rosids</taxon>
        <taxon>fabids</taxon>
        <taxon>Rosales</taxon>
        <taxon>Rosaceae</taxon>
        <taxon>Amygdaloideae</taxon>
        <taxon>Amygdaleae</taxon>
        <taxon>Prunus</taxon>
    </lineage>
</organism>
<evidence type="ECO:0000313" key="2">
    <source>
        <dbReference type="Proteomes" id="UP001054821"/>
    </source>
</evidence>
<name>A0AAD4V8B8_PRUDU</name>
<sequence>MTFTCGQKIEKWKSKKEKEVGLIELRQISTTRPYSLYQISQLFSPHHCSLDQAAGFRVSSFLFELRHHFSEWSLFVLVSMVLGI</sequence>
<dbReference type="EMBL" id="JAJFAZ020000007">
    <property type="protein sequence ID" value="KAI5320390.1"/>
    <property type="molecule type" value="Genomic_DNA"/>
</dbReference>
<gene>
    <name evidence="1" type="ORF">L3X38_040098</name>
</gene>
<protein>
    <submittedName>
        <fullName evidence="1">Uncharacterized protein</fullName>
    </submittedName>
</protein>
<accession>A0AAD4V8B8</accession>